<organism evidence="2 3">
    <name type="scientific">Musa balbisiana</name>
    <name type="common">Banana</name>
    <dbReference type="NCBI Taxonomy" id="52838"/>
    <lineage>
        <taxon>Eukaryota</taxon>
        <taxon>Viridiplantae</taxon>
        <taxon>Streptophyta</taxon>
        <taxon>Embryophyta</taxon>
        <taxon>Tracheophyta</taxon>
        <taxon>Spermatophyta</taxon>
        <taxon>Magnoliopsida</taxon>
        <taxon>Liliopsida</taxon>
        <taxon>Zingiberales</taxon>
        <taxon>Musaceae</taxon>
        <taxon>Musa</taxon>
    </lineage>
</organism>
<evidence type="ECO:0000313" key="2">
    <source>
        <dbReference type="EMBL" id="THU45930.1"/>
    </source>
</evidence>
<reference evidence="2 3" key="1">
    <citation type="journal article" date="2019" name="Nat. Plants">
        <title>Genome sequencing of Musa balbisiana reveals subgenome evolution and function divergence in polyploid bananas.</title>
        <authorList>
            <person name="Yao X."/>
        </authorList>
    </citation>
    <scope>NUCLEOTIDE SEQUENCE [LARGE SCALE GENOMIC DNA]</scope>
    <source>
        <strain evidence="3">cv. DH-PKW</strain>
        <tissue evidence="2">Leaves</tissue>
    </source>
</reference>
<name>A0A4S8ICV2_MUSBA</name>
<dbReference type="AlphaFoldDB" id="A0A4S8ICV2"/>
<proteinExistence type="predicted"/>
<evidence type="ECO:0000256" key="1">
    <source>
        <dbReference type="SAM" id="MobiDB-lite"/>
    </source>
</evidence>
<feature type="region of interest" description="Disordered" evidence="1">
    <location>
        <begin position="1"/>
        <end position="33"/>
    </location>
</feature>
<gene>
    <name evidence="2" type="ORF">C4D60_Mb02t23150</name>
</gene>
<comment type="caution">
    <text evidence="2">The sequence shown here is derived from an EMBL/GenBank/DDBJ whole genome shotgun (WGS) entry which is preliminary data.</text>
</comment>
<evidence type="ECO:0000313" key="3">
    <source>
        <dbReference type="Proteomes" id="UP000317650"/>
    </source>
</evidence>
<keyword evidence="3" id="KW-1185">Reference proteome</keyword>
<protein>
    <submittedName>
        <fullName evidence="2">Uncharacterized protein</fullName>
    </submittedName>
</protein>
<dbReference type="Proteomes" id="UP000317650">
    <property type="component" value="Chromosome 2"/>
</dbReference>
<accession>A0A4S8ICV2</accession>
<dbReference type="EMBL" id="PYDT01000011">
    <property type="protein sequence ID" value="THU45930.1"/>
    <property type="molecule type" value="Genomic_DNA"/>
</dbReference>
<sequence length="146" mass="16281">MISEGDVRRGGRRCTGQKGDSRGAGRRRTRWPHESSSASSLLFLAIKIVAPASLDEGVRELSLAGKSFDSIWRDPGLESRLRHFKSWCLRICSSSFSRESDPSKYSWSSCVAPPNPMQVCFHVISFLLCDCIILQLIGTKSYARVL</sequence>